<sequence>MPYWSYQPANYPLTSYGDDYNQYMGYDNTIDYGWNNAYGYGPAYGPYYGSGYGSGLGFGLFIVGIVLLLILGGGYYYLNYM</sequence>
<dbReference type="EMBL" id="JAFBDR010000001">
    <property type="protein sequence ID" value="MBM7569582.1"/>
    <property type="molecule type" value="Genomic_DNA"/>
</dbReference>
<protein>
    <recommendedName>
        <fullName evidence="4">Sporulation protein YjcZ</fullName>
    </recommendedName>
</protein>
<keyword evidence="1" id="KW-1133">Transmembrane helix</keyword>
<evidence type="ECO:0000313" key="2">
    <source>
        <dbReference type="EMBL" id="MBM7569582.1"/>
    </source>
</evidence>
<reference evidence="2 3" key="1">
    <citation type="submission" date="2021-01" db="EMBL/GenBank/DDBJ databases">
        <title>Genomic Encyclopedia of Type Strains, Phase IV (KMG-IV): sequencing the most valuable type-strain genomes for metagenomic binning, comparative biology and taxonomic classification.</title>
        <authorList>
            <person name="Goeker M."/>
        </authorList>
    </citation>
    <scope>NUCLEOTIDE SEQUENCE [LARGE SCALE GENOMIC DNA]</scope>
    <source>
        <strain evidence="2 3">DSM 23711</strain>
    </source>
</reference>
<evidence type="ECO:0000313" key="3">
    <source>
        <dbReference type="Proteomes" id="UP001296943"/>
    </source>
</evidence>
<gene>
    <name evidence="2" type="ORF">JOC48_000051</name>
</gene>
<dbReference type="RefSeq" id="WP_239584103.1">
    <property type="nucleotide sequence ID" value="NZ_JAFBDR010000001.1"/>
</dbReference>
<evidence type="ECO:0000256" key="1">
    <source>
        <dbReference type="SAM" id="Phobius"/>
    </source>
</evidence>
<comment type="caution">
    <text evidence="2">The sequence shown here is derived from an EMBL/GenBank/DDBJ whole genome shotgun (WGS) entry which is preliminary data.</text>
</comment>
<keyword evidence="3" id="KW-1185">Reference proteome</keyword>
<keyword evidence="1" id="KW-0472">Membrane</keyword>
<organism evidence="2 3">
    <name type="scientific">Aquibacillus albus</name>
    <dbReference type="NCBI Taxonomy" id="1168171"/>
    <lineage>
        <taxon>Bacteria</taxon>
        <taxon>Bacillati</taxon>
        <taxon>Bacillota</taxon>
        <taxon>Bacilli</taxon>
        <taxon>Bacillales</taxon>
        <taxon>Bacillaceae</taxon>
        <taxon>Aquibacillus</taxon>
    </lineage>
</organism>
<proteinExistence type="predicted"/>
<evidence type="ECO:0008006" key="4">
    <source>
        <dbReference type="Google" id="ProtNLM"/>
    </source>
</evidence>
<accession>A0ABS2MUM5</accession>
<dbReference type="Proteomes" id="UP001296943">
    <property type="component" value="Unassembled WGS sequence"/>
</dbReference>
<keyword evidence="1" id="KW-0812">Transmembrane</keyword>
<feature type="transmembrane region" description="Helical" evidence="1">
    <location>
        <begin position="56"/>
        <end position="78"/>
    </location>
</feature>
<name>A0ABS2MUM5_9BACI</name>